<protein>
    <submittedName>
        <fullName evidence="2">Glycosyl hydrolase family protein</fullName>
    </submittedName>
</protein>
<proteinExistence type="predicted"/>
<feature type="region of interest" description="Disordered" evidence="1">
    <location>
        <begin position="1"/>
        <end position="23"/>
    </location>
</feature>
<dbReference type="OrthoDB" id="9809583at2"/>
<feature type="region of interest" description="Disordered" evidence="1">
    <location>
        <begin position="73"/>
        <end position="96"/>
    </location>
</feature>
<dbReference type="EMBL" id="SSXH01000328">
    <property type="protein sequence ID" value="THJ74064.1"/>
    <property type="molecule type" value="Genomic_DNA"/>
</dbReference>
<gene>
    <name evidence="2" type="ORF">E7Y31_13675</name>
</gene>
<dbReference type="InterPro" id="IPR013320">
    <property type="entry name" value="ConA-like_dom_sf"/>
</dbReference>
<dbReference type="SUPFAM" id="SSF49899">
    <property type="entry name" value="Concanavalin A-like lectins/glucanases"/>
    <property type="match status" value="1"/>
</dbReference>
<accession>A0A4S5EP44</accession>
<evidence type="ECO:0000313" key="3">
    <source>
        <dbReference type="Proteomes" id="UP000305282"/>
    </source>
</evidence>
<comment type="caution">
    <text evidence="2">The sequence shown here is derived from an EMBL/GenBank/DDBJ whole genome shotgun (WGS) entry which is preliminary data.</text>
</comment>
<dbReference type="Gene3D" id="2.60.120.200">
    <property type="match status" value="1"/>
</dbReference>
<keyword evidence="2" id="KW-0378">Hydrolase</keyword>
<name>A0A4S5EP44_9ACTN</name>
<reference evidence="2 3" key="1">
    <citation type="submission" date="2019-04" db="EMBL/GenBank/DDBJ databases">
        <title>Draft genome sequences for three unisolated Alnus-infective Frankia Sp+ strains, AgTrS, AiOr and AvVan, the first sequenced Frankia strains able to sporulate in-planta.</title>
        <authorList>
            <person name="Bethencourt L."/>
            <person name="Vautrin F."/>
            <person name="Taib N."/>
            <person name="Dubost A."/>
            <person name="Castro-Garcia L."/>
            <person name="Imbaud O."/>
            <person name="Abrouk D."/>
            <person name="Fournier P."/>
            <person name="Briolay J."/>
            <person name="Nguyen A."/>
            <person name="Normand P."/>
            <person name="Fernandez M.P."/>
            <person name="Brochier-Armanet C."/>
            <person name="Herrera-Belaroussi A."/>
        </authorList>
    </citation>
    <scope>NUCLEOTIDE SEQUENCE [LARGE SCALE GENOMIC DNA]</scope>
    <source>
        <strain evidence="2 3">AvVan</strain>
    </source>
</reference>
<dbReference type="GO" id="GO:0016787">
    <property type="term" value="F:hydrolase activity"/>
    <property type="evidence" value="ECO:0007669"/>
    <property type="project" value="UniProtKB-KW"/>
</dbReference>
<feature type="compositionally biased region" description="Low complexity" evidence="1">
    <location>
        <begin position="79"/>
        <end position="96"/>
    </location>
</feature>
<keyword evidence="3" id="KW-1185">Reference proteome</keyword>
<evidence type="ECO:0000313" key="2">
    <source>
        <dbReference type="EMBL" id="THJ74064.1"/>
    </source>
</evidence>
<dbReference type="AlphaFoldDB" id="A0A4S5EP44"/>
<dbReference type="Proteomes" id="UP000305282">
    <property type="component" value="Unassembled WGS sequence"/>
</dbReference>
<organism evidence="2 3">
    <name type="scientific">Candidatus Frankia alpina</name>
    <dbReference type="NCBI Taxonomy" id="2699483"/>
    <lineage>
        <taxon>Bacteria</taxon>
        <taxon>Bacillati</taxon>
        <taxon>Actinomycetota</taxon>
        <taxon>Actinomycetes</taxon>
        <taxon>Frankiales</taxon>
        <taxon>Frankiaceae</taxon>
        <taxon>Frankia</taxon>
    </lineage>
</organism>
<sequence length="96" mass="10186">MPSAVTVADGSLRITGGNGSAGRDVSGGLASLLHQQYGRWEARFRVDPGAGYSAVVLLWPQSQKWPDDGEIDMIEVQDGTRGSATRPSTTGRRTTP</sequence>
<evidence type="ECO:0000256" key="1">
    <source>
        <dbReference type="SAM" id="MobiDB-lite"/>
    </source>
</evidence>